<evidence type="ECO:0000259" key="1">
    <source>
        <dbReference type="Pfam" id="PF05699"/>
    </source>
</evidence>
<dbReference type="Proteomes" id="UP000008281">
    <property type="component" value="Unassembled WGS sequence"/>
</dbReference>
<dbReference type="InterPro" id="IPR008906">
    <property type="entry name" value="HATC_C_dom"/>
</dbReference>
<dbReference type="PANTHER" id="PTHR37432:SF1">
    <property type="entry name" value="HAT C-TERMINAL DIMERISATION DOMAIN-CONTAINING PROTEIN-RELATED"/>
    <property type="match status" value="1"/>
</dbReference>
<keyword evidence="3" id="KW-1185">Reference proteome</keyword>
<dbReference type="EMBL" id="DS268512">
    <property type="protein sequence ID" value="EFO84117.1"/>
    <property type="molecule type" value="Genomic_DNA"/>
</dbReference>
<evidence type="ECO:0000313" key="2">
    <source>
        <dbReference type="EMBL" id="EFO84117.1"/>
    </source>
</evidence>
<dbReference type="InParanoid" id="E3N2B7"/>
<sequence>MGLWDPTDPRVFMQLWRWAQCAAALVWRHTSSMCMASGFYTQKTVRSSWWRTRGLCTQRSAFSFYDDITTSDEVDEFDAYMKERVTESTPECPLKYWFSKKDDFPLMSKIAFNLFSTLSSETVCERAFSAVRRVVRDDRQRLNPELIENIMIGFFYSNSCK</sequence>
<dbReference type="InterPro" id="IPR012337">
    <property type="entry name" value="RNaseH-like_sf"/>
</dbReference>
<protein>
    <recommendedName>
        <fullName evidence="1">HAT C-terminal dimerisation domain-containing protein</fullName>
    </recommendedName>
</protein>
<name>E3N2B7_CAERE</name>
<dbReference type="OrthoDB" id="10051975at2759"/>
<reference evidence="2" key="1">
    <citation type="submission" date="2007-07" db="EMBL/GenBank/DDBJ databases">
        <title>PCAP assembly of the Caenorhabditis remanei genome.</title>
        <authorList>
            <consortium name="The Caenorhabditis remanei Sequencing Consortium"/>
            <person name="Wilson R.K."/>
        </authorList>
    </citation>
    <scope>NUCLEOTIDE SEQUENCE [LARGE SCALE GENOMIC DNA]</scope>
    <source>
        <strain evidence="2">PB4641</strain>
    </source>
</reference>
<proteinExistence type="predicted"/>
<evidence type="ECO:0000313" key="3">
    <source>
        <dbReference type="Proteomes" id="UP000008281"/>
    </source>
</evidence>
<feature type="domain" description="HAT C-terminal dimerisation" evidence="1">
    <location>
        <begin position="76"/>
        <end position="151"/>
    </location>
</feature>
<dbReference type="GO" id="GO:0046983">
    <property type="term" value="F:protein dimerization activity"/>
    <property type="evidence" value="ECO:0007669"/>
    <property type="project" value="InterPro"/>
</dbReference>
<dbReference type="Pfam" id="PF05699">
    <property type="entry name" value="Dimer_Tnp_hAT"/>
    <property type="match status" value="1"/>
</dbReference>
<dbReference type="SUPFAM" id="SSF53098">
    <property type="entry name" value="Ribonuclease H-like"/>
    <property type="match status" value="1"/>
</dbReference>
<accession>E3N2B7</accession>
<dbReference type="PANTHER" id="PTHR37432">
    <property type="entry name" value="PROTEIN CBG21304"/>
    <property type="match status" value="1"/>
</dbReference>
<gene>
    <name evidence="2" type="ORF">CRE_16964</name>
</gene>
<organism evidence="3">
    <name type="scientific">Caenorhabditis remanei</name>
    <name type="common">Caenorhabditis vulgaris</name>
    <dbReference type="NCBI Taxonomy" id="31234"/>
    <lineage>
        <taxon>Eukaryota</taxon>
        <taxon>Metazoa</taxon>
        <taxon>Ecdysozoa</taxon>
        <taxon>Nematoda</taxon>
        <taxon>Chromadorea</taxon>
        <taxon>Rhabditida</taxon>
        <taxon>Rhabditina</taxon>
        <taxon>Rhabditomorpha</taxon>
        <taxon>Rhabditoidea</taxon>
        <taxon>Rhabditidae</taxon>
        <taxon>Peloderinae</taxon>
        <taxon>Caenorhabditis</taxon>
    </lineage>
</organism>
<dbReference type="AlphaFoldDB" id="E3N2B7"/>
<dbReference type="HOGENOM" id="CLU_1645296_0_0_1"/>